<proteinExistence type="predicted"/>
<accession>A0A382UD85</accession>
<dbReference type="InterPro" id="IPR045621">
    <property type="entry name" value="BPD_transp_1_N"/>
</dbReference>
<dbReference type="PANTHER" id="PTHR43163:SF6">
    <property type="entry name" value="DIPEPTIDE TRANSPORT SYSTEM PERMEASE PROTEIN DPPB-RELATED"/>
    <property type="match status" value="1"/>
</dbReference>
<sequence>MRWIVLKVAYMVPVVLVVTFITFLLLYILPGDVTVLMLGQDATQEAVAQTRTALHLDDPILVQYWRWLVAALSGDFGRSRVTGQLVGEALSERLG</sequence>
<dbReference type="Pfam" id="PF19300">
    <property type="entry name" value="BPD_transp_1_N"/>
    <property type="match status" value="1"/>
</dbReference>
<evidence type="ECO:0000259" key="5">
    <source>
        <dbReference type="Pfam" id="PF19300"/>
    </source>
</evidence>
<dbReference type="AlphaFoldDB" id="A0A382UD85"/>
<dbReference type="GO" id="GO:0005886">
    <property type="term" value="C:plasma membrane"/>
    <property type="evidence" value="ECO:0007669"/>
    <property type="project" value="UniProtKB-SubCell"/>
</dbReference>
<feature type="transmembrane region" description="Helical" evidence="4">
    <location>
        <begin position="7"/>
        <end position="29"/>
    </location>
</feature>
<dbReference type="PANTHER" id="PTHR43163">
    <property type="entry name" value="DIPEPTIDE TRANSPORT SYSTEM PERMEASE PROTEIN DPPB-RELATED"/>
    <property type="match status" value="1"/>
</dbReference>
<comment type="subcellular location">
    <subcellularLocation>
        <location evidence="1">Cell membrane</location>
        <topology evidence="1">Multi-pass membrane protein</topology>
    </subcellularLocation>
</comment>
<organism evidence="6">
    <name type="scientific">marine metagenome</name>
    <dbReference type="NCBI Taxonomy" id="408172"/>
    <lineage>
        <taxon>unclassified sequences</taxon>
        <taxon>metagenomes</taxon>
        <taxon>ecological metagenomes</taxon>
    </lineage>
</organism>
<name>A0A382UD85_9ZZZZ</name>
<protein>
    <recommendedName>
        <fullName evidence="5">ABC transporter type 1 GsiC-like N-terminal domain-containing protein</fullName>
    </recommendedName>
</protein>
<evidence type="ECO:0000313" key="6">
    <source>
        <dbReference type="EMBL" id="SVD32234.1"/>
    </source>
</evidence>
<gene>
    <name evidence="6" type="ORF">METZ01_LOCUS385088</name>
</gene>
<evidence type="ECO:0000256" key="4">
    <source>
        <dbReference type="SAM" id="Phobius"/>
    </source>
</evidence>
<keyword evidence="4" id="KW-1133">Transmembrane helix</keyword>
<keyword evidence="3" id="KW-1003">Cell membrane</keyword>
<keyword evidence="4" id="KW-0472">Membrane</keyword>
<dbReference type="EMBL" id="UINC01143359">
    <property type="protein sequence ID" value="SVD32234.1"/>
    <property type="molecule type" value="Genomic_DNA"/>
</dbReference>
<evidence type="ECO:0000256" key="2">
    <source>
        <dbReference type="ARBA" id="ARBA00022448"/>
    </source>
</evidence>
<feature type="domain" description="ABC transporter type 1 GsiC-like N-terminal" evidence="5">
    <location>
        <begin position="1"/>
        <end position="74"/>
    </location>
</feature>
<feature type="non-terminal residue" evidence="6">
    <location>
        <position position="95"/>
    </location>
</feature>
<reference evidence="6" key="1">
    <citation type="submission" date="2018-05" db="EMBL/GenBank/DDBJ databases">
        <authorList>
            <person name="Lanie J.A."/>
            <person name="Ng W.-L."/>
            <person name="Kazmierczak K.M."/>
            <person name="Andrzejewski T.M."/>
            <person name="Davidsen T.M."/>
            <person name="Wayne K.J."/>
            <person name="Tettelin H."/>
            <person name="Glass J.I."/>
            <person name="Rusch D."/>
            <person name="Podicherti R."/>
            <person name="Tsui H.-C.T."/>
            <person name="Winkler M.E."/>
        </authorList>
    </citation>
    <scope>NUCLEOTIDE SEQUENCE</scope>
</reference>
<keyword evidence="4" id="KW-0812">Transmembrane</keyword>
<evidence type="ECO:0000256" key="1">
    <source>
        <dbReference type="ARBA" id="ARBA00004651"/>
    </source>
</evidence>
<keyword evidence="2" id="KW-0813">Transport</keyword>
<evidence type="ECO:0000256" key="3">
    <source>
        <dbReference type="ARBA" id="ARBA00022475"/>
    </source>
</evidence>